<evidence type="ECO:0000256" key="1">
    <source>
        <dbReference type="ARBA" id="ARBA00022737"/>
    </source>
</evidence>
<comment type="caution">
    <text evidence="3">The sequence shown here is derived from an EMBL/GenBank/DDBJ whole genome shotgun (WGS) entry which is preliminary data.</text>
</comment>
<dbReference type="SUPFAM" id="SSF57889">
    <property type="entry name" value="Cysteine-rich domain"/>
    <property type="match status" value="2"/>
</dbReference>
<protein>
    <recommendedName>
        <fullName evidence="2">DC1 domain-containing protein</fullName>
    </recommendedName>
</protein>
<reference evidence="3" key="1">
    <citation type="submission" date="2020-10" db="EMBL/GenBank/DDBJ databases">
        <authorList>
            <person name="Han B."/>
            <person name="Lu T."/>
            <person name="Zhao Q."/>
            <person name="Huang X."/>
            <person name="Zhao Y."/>
        </authorList>
    </citation>
    <scope>NUCLEOTIDE SEQUENCE</scope>
</reference>
<dbReference type="InterPro" id="IPR004146">
    <property type="entry name" value="DC1"/>
</dbReference>
<dbReference type="PANTHER" id="PTHR47841:SF2">
    <property type="entry name" value="OS07G0609800 PROTEIN"/>
    <property type="match status" value="1"/>
</dbReference>
<dbReference type="OrthoDB" id="945197at2759"/>
<gene>
    <name evidence="3" type="ORF">NCGR_LOCUS15550</name>
</gene>
<keyword evidence="1" id="KW-0677">Repeat</keyword>
<dbReference type="Pfam" id="PF03107">
    <property type="entry name" value="C1_2"/>
    <property type="match status" value="1"/>
</dbReference>
<dbReference type="EMBL" id="CAJGYO010000004">
    <property type="protein sequence ID" value="CAD6223113.1"/>
    <property type="molecule type" value="Genomic_DNA"/>
</dbReference>
<dbReference type="AlphaFoldDB" id="A0A811NCQ3"/>
<evidence type="ECO:0000313" key="3">
    <source>
        <dbReference type="EMBL" id="CAD6223113.1"/>
    </source>
</evidence>
<sequence length="143" mass="15950">MESIRHFADPHPLEQTQYRHDEAGLCNICLLKLAGLRSLTYGRYSCNIHLHSACARYFPETLSCFFAHPAHPLKLRRSPGRLCDICRGDCPQGSFVYNCTGCGFDVHPLCSMLPERVASPFDPDHQLCMFSSESPGSCSATIL</sequence>
<feature type="domain" description="DC1" evidence="2">
    <location>
        <begin position="67"/>
        <end position="110"/>
    </location>
</feature>
<evidence type="ECO:0000313" key="4">
    <source>
        <dbReference type="Proteomes" id="UP000604825"/>
    </source>
</evidence>
<organism evidence="3 4">
    <name type="scientific">Miscanthus lutarioriparius</name>
    <dbReference type="NCBI Taxonomy" id="422564"/>
    <lineage>
        <taxon>Eukaryota</taxon>
        <taxon>Viridiplantae</taxon>
        <taxon>Streptophyta</taxon>
        <taxon>Embryophyta</taxon>
        <taxon>Tracheophyta</taxon>
        <taxon>Spermatophyta</taxon>
        <taxon>Magnoliopsida</taxon>
        <taxon>Liliopsida</taxon>
        <taxon>Poales</taxon>
        <taxon>Poaceae</taxon>
        <taxon>PACMAD clade</taxon>
        <taxon>Panicoideae</taxon>
        <taxon>Andropogonodae</taxon>
        <taxon>Andropogoneae</taxon>
        <taxon>Saccharinae</taxon>
        <taxon>Miscanthus</taxon>
    </lineage>
</organism>
<dbReference type="InterPro" id="IPR046349">
    <property type="entry name" value="C1-like_sf"/>
</dbReference>
<name>A0A811NCQ3_9POAL</name>
<dbReference type="Proteomes" id="UP000604825">
    <property type="component" value="Unassembled WGS sequence"/>
</dbReference>
<proteinExistence type="predicted"/>
<evidence type="ECO:0000259" key="2">
    <source>
        <dbReference type="Pfam" id="PF03107"/>
    </source>
</evidence>
<accession>A0A811NCQ3</accession>
<dbReference type="PANTHER" id="PTHR47841">
    <property type="entry name" value="DIACYLGLYCEROL KINASE THETA-LIKE-RELATED"/>
    <property type="match status" value="1"/>
</dbReference>
<keyword evidence="4" id="KW-1185">Reference proteome</keyword>